<dbReference type="PANTHER" id="PTHR35176">
    <property type="entry name" value="HEME OXYGENASE HI_0854-RELATED"/>
    <property type="match status" value="1"/>
</dbReference>
<gene>
    <name evidence="2" type="ORF">SAMN04489726_7756</name>
</gene>
<organism evidence="2 3">
    <name type="scientific">Allokutzneria albata</name>
    <name type="common">Kibdelosporangium albatum</name>
    <dbReference type="NCBI Taxonomy" id="211114"/>
    <lineage>
        <taxon>Bacteria</taxon>
        <taxon>Bacillati</taxon>
        <taxon>Actinomycetota</taxon>
        <taxon>Actinomycetes</taxon>
        <taxon>Pseudonocardiales</taxon>
        <taxon>Pseudonocardiaceae</taxon>
        <taxon>Allokutzneria</taxon>
    </lineage>
</organism>
<dbReference type="Proteomes" id="UP000183376">
    <property type="component" value="Chromosome I"/>
</dbReference>
<keyword evidence="3" id="KW-1185">Reference proteome</keyword>
<dbReference type="Pfam" id="PF12900">
    <property type="entry name" value="Pyridox_ox_2"/>
    <property type="match status" value="1"/>
</dbReference>
<dbReference type="STRING" id="211114.SAMN04489726_7756"/>
<evidence type="ECO:0000256" key="1">
    <source>
        <dbReference type="ARBA" id="ARBA00023002"/>
    </source>
</evidence>
<reference evidence="2 3" key="1">
    <citation type="submission" date="2016-10" db="EMBL/GenBank/DDBJ databases">
        <authorList>
            <person name="de Groot N.N."/>
        </authorList>
    </citation>
    <scope>NUCLEOTIDE SEQUENCE [LARGE SCALE GENOMIC DNA]</scope>
    <source>
        <strain evidence="2 3">DSM 44149</strain>
    </source>
</reference>
<accession>A0A1H0DEB5</accession>
<protein>
    <submittedName>
        <fullName evidence="2">Pyridoxamine 5'-phosphate oxidase</fullName>
    </submittedName>
</protein>
<dbReference type="OrthoDB" id="5242787at2"/>
<proteinExistence type="predicted"/>
<dbReference type="InterPro" id="IPR024747">
    <property type="entry name" value="Pyridox_Oxase-rel"/>
</dbReference>
<keyword evidence="1" id="KW-0560">Oxidoreductase</keyword>
<dbReference type="SUPFAM" id="SSF50475">
    <property type="entry name" value="FMN-binding split barrel"/>
    <property type="match status" value="1"/>
</dbReference>
<dbReference type="GO" id="GO:0016627">
    <property type="term" value="F:oxidoreductase activity, acting on the CH-CH group of donors"/>
    <property type="evidence" value="ECO:0007669"/>
    <property type="project" value="TreeGrafter"/>
</dbReference>
<dbReference type="eggNOG" id="COG3467">
    <property type="taxonomic scope" value="Bacteria"/>
</dbReference>
<dbReference type="PANTHER" id="PTHR35176:SF6">
    <property type="entry name" value="HEME OXYGENASE HI_0854-RELATED"/>
    <property type="match status" value="1"/>
</dbReference>
<dbReference type="GO" id="GO:0005829">
    <property type="term" value="C:cytosol"/>
    <property type="evidence" value="ECO:0007669"/>
    <property type="project" value="TreeGrafter"/>
</dbReference>
<sequence length="150" mass="16835">MSPAMSIDDRERFLADPHVGVLGVTDPRGLRAPLLVPVWYGYEPGGVVSVLTARASTKAELVRTAGRFSLCAQSESPPYRYVSVEGPVVAVEDGLDRAEWEAMAHRYLDRDTAVAYLEANRRQLDEDITFRMRPQRWRTADFAAFAQEFS</sequence>
<dbReference type="InterPro" id="IPR052019">
    <property type="entry name" value="F420H2_bilvrd_red/Heme_oxyg"/>
</dbReference>
<dbReference type="GO" id="GO:0070967">
    <property type="term" value="F:coenzyme F420 binding"/>
    <property type="evidence" value="ECO:0007669"/>
    <property type="project" value="TreeGrafter"/>
</dbReference>
<evidence type="ECO:0000313" key="2">
    <source>
        <dbReference type="EMBL" id="SDN68452.1"/>
    </source>
</evidence>
<dbReference type="EMBL" id="LT629701">
    <property type="protein sequence ID" value="SDN68452.1"/>
    <property type="molecule type" value="Genomic_DNA"/>
</dbReference>
<name>A0A1H0DEB5_ALLAB</name>
<dbReference type="InterPro" id="IPR012349">
    <property type="entry name" value="Split_barrel_FMN-bd"/>
</dbReference>
<evidence type="ECO:0000313" key="3">
    <source>
        <dbReference type="Proteomes" id="UP000183376"/>
    </source>
</evidence>
<dbReference type="Gene3D" id="2.30.110.10">
    <property type="entry name" value="Electron Transport, Fmn-binding Protein, Chain A"/>
    <property type="match status" value="1"/>
</dbReference>
<dbReference type="AlphaFoldDB" id="A0A1H0DEB5"/>